<keyword evidence="1" id="KW-0812">Transmembrane</keyword>
<comment type="caution">
    <text evidence="2">The sequence shown here is derived from an EMBL/GenBank/DDBJ whole genome shotgun (WGS) entry which is preliminary data.</text>
</comment>
<evidence type="ECO:0000313" key="3">
    <source>
        <dbReference type="Proteomes" id="UP000244184"/>
    </source>
</evidence>
<dbReference type="Proteomes" id="UP000244184">
    <property type="component" value="Unassembled WGS sequence"/>
</dbReference>
<dbReference type="EMBL" id="PYHP01000069">
    <property type="protein sequence ID" value="PUA36675.1"/>
    <property type="molecule type" value="Genomic_DNA"/>
</dbReference>
<evidence type="ECO:0000313" key="2">
    <source>
        <dbReference type="EMBL" id="PUA36675.1"/>
    </source>
</evidence>
<accession>A0A2T6FXN6</accession>
<reference evidence="2 3" key="1">
    <citation type="submission" date="2018-03" db="EMBL/GenBank/DDBJ databases">
        <title>Genome sequence of Paenibacillus elgii strain AC13 an antimicrobial compound producing bacteria.</title>
        <authorList>
            <person name="Kurokawa A.S."/>
            <person name="Araujo J.F."/>
            <person name="Costa R.A."/>
            <person name="Ortega D.B."/>
            <person name="Pires A.S."/>
            <person name="Pappas G.J.Jr."/>
            <person name="Franco O.L."/>
            <person name="Barreto C."/>
            <person name="Magalhaes B.S."/>
            <person name="Kruger R.H."/>
        </authorList>
    </citation>
    <scope>NUCLEOTIDE SEQUENCE [LARGE SCALE GENOMIC DNA]</scope>
    <source>
        <strain evidence="2 3">AC13</strain>
    </source>
</reference>
<protein>
    <submittedName>
        <fullName evidence="2">Uncharacterized protein</fullName>
    </submittedName>
</protein>
<organism evidence="2 3">
    <name type="scientific">Paenibacillus elgii</name>
    <dbReference type="NCBI Taxonomy" id="189691"/>
    <lineage>
        <taxon>Bacteria</taxon>
        <taxon>Bacillati</taxon>
        <taxon>Bacillota</taxon>
        <taxon>Bacilli</taxon>
        <taxon>Bacillales</taxon>
        <taxon>Paenibacillaceae</taxon>
        <taxon>Paenibacillus</taxon>
    </lineage>
</organism>
<dbReference type="RefSeq" id="WP_108533721.1">
    <property type="nucleotide sequence ID" value="NZ_PYHP01000069.1"/>
</dbReference>
<proteinExistence type="predicted"/>
<dbReference type="AlphaFoldDB" id="A0A2T6FXN6"/>
<name>A0A2T6FXN6_9BACL</name>
<sequence>MIWFIVGFLAALGAGLAMMLRSHKSIKEIGLFVTLSCCGCIVWISIFVHHKINPLRWLGWLIDRAGL</sequence>
<evidence type="ECO:0000256" key="1">
    <source>
        <dbReference type="SAM" id="Phobius"/>
    </source>
</evidence>
<keyword evidence="1" id="KW-1133">Transmembrane helix</keyword>
<feature type="transmembrane region" description="Helical" evidence="1">
    <location>
        <begin position="29"/>
        <end position="48"/>
    </location>
</feature>
<gene>
    <name evidence="2" type="ORF">C8Z91_25205</name>
</gene>
<keyword evidence="1" id="KW-0472">Membrane</keyword>